<dbReference type="EMBL" id="VSSQ01110315">
    <property type="protein sequence ID" value="MPN48205.1"/>
    <property type="molecule type" value="Genomic_DNA"/>
</dbReference>
<dbReference type="AlphaFoldDB" id="A0A645IA32"/>
<organism evidence="1">
    <name type="scientific">bioreactor metagenome</name>
    <dbReference type="NCBI Taxonomy" id="1076179"/>
    <lineage>
        <taxon>unclassified sequences</taxon>
        <taxon>metagenomes</taxon>
        <taxon>ecological metagenomes</taxon>
    </lineage>
</organism>
<reference evidence="1" key="1">
    <citation type="submission" date="2019-08" db="EMBL/GenBank/DDBJ databases">
        <authorList>
            <person name="Kucharzyk K."/>
            <person name="Murdoch R.W."/>
            <person name="Higgins S."/>
            <person name="Loffler F."/>
        </authorList>
    </citation>
    <scope>NUCLEOTIDE SEQUENCE</scope>
</reference>
<gene>
    <name evidence="1" type="ORF">SDC9_195810</name>
</gene>
<protein>
    <submittedName>
        <fullName evidence="1">Uncharacterized protein</fullName>
    </submittedName>
</protein>
<comment type="caution">
    <text evidence="1">The sequence shown here is derived from an EMBL/GenBank/DDBJ whole genome shotgun (WGS) entry which is preliminary data.</text>
</comment>
<evidence type="ECO:0000313" key="1">
    <source>
        <dbReference type="EMBL" id="MPN48205.1"/>
    </source>
</evidence>
<name>A0A645IA32_9ZZZZ</name>
<accession>A0A645IA32</accession>
<sequence>MPDYHCCHIDDNLATLSNLVLLRLEEDEDLRAMYLMGLDHFWHYERIERNPLFNMVYGIFTGSPCDIDSAVYNLKDMNLDLLCYSIDATGRDDIEIDCDPEMLGEPCHLKVPLDYSESVKHNFDQQVFKIKSDSGYGIEYPTVYLLPYWIGRYYKIIKESEKDLK</sequence>
<proteinExistence type="predicted"/>